<protein>
    <submittedName>
        <fullName evidence="1">Uncharacterized protein</fullName>
    </submittedName>
</protein>
<organism evidence="1 2">
    <name type="scientific">Eumeta variegata</name>
    <name type="common">Bagworm moth</name>
    <name type="synonym">Eumeta japonica</name>
    <dbReference type="NCBI Taxonomy" id="151549"/>
    <lineage>
        <taxon>Eukaryota</taxon>
        <taxon>Metazoa</taxon>
        <taxon>Ecdysozoa</taxon>
        <taxon>Arthropoda</taxon>
        <taxon>Hexapoda</taxon>
        <taxon>Insecta</taxon>
        <taxon>Pterygota</taxon>
        <taxon>Neoptera</taxon>
        <taxon>Endopterygota</taxon>
        <taxon>Lepidoptera</taxon>
        <taxon>Glossata</taxon>
        <taxon>Ditrysia</taxon>
        <taxon>Tineoidea</taxon>
        <taxon>Psychidae</taxon>
        <taxon>Oiketicinae</taxon>
        <taxon>Eumeta</taxon>
    </lineage>
</organism>
<dbReference type="EMBL" id="BGZK01000920">
    <property type="protein sequence ID" value="GBP65129.1"/>
    <property type="molecule type" value="Genomic_DNA"/>
</dbReference>
<proteinExistence type="predicted"/>
<reference evidence="1 2" key="1">
    <citation type="journal article" date="2019" name="Commun. Biol.">
        <title>The bagworm genome reveals a unique fibroin gene that provides high tensile strength.</title>
        <authorList>
            <person name="Kono N."/>
            <person name="Nakamura H."/>
            <person name="Ohtoshi R."/>
            <person name="Tomita M."/>
            <person name="Numata K."/>
            <person name="Arakawa K."/>
        </authorList>
    </citation>
    <scope>NUCLEOTIDE SEQUENCE [LARGE SCALE GENOMIC DNA]</scope>
</reference>
<gene>
    <name evidence="1" type="ORF">EVAR_29793_1</name>
</gene>
<accession>A0A4C1XSG5</accession>
<sequence length="79" mass="8738">MPGHGCMADEPVFLYPMAPNNCLSSGGIWRGAVMMKENPTASTDVVFGRRRRRTFFTEIVSQIIATTFELVKLVTNSGK</sequence>
<evidence type="ECO:0000313" key="1">
    <source>
        <dbReference type="EMBL" id="GBP65129.1"/>
    </source>
</evidence>
<comment type="caution">
    <text evidence="1">The sequence shown here is derived from an EMBL/GenBank/DDBJ whole genome shotgun (WGS) entry which is preliminary data.</text>
</comment>
<keyword evidence="2" id="KW-1185">Reference proteome</keyword>
<dbReference type="Proteomes" id="UP000299102">
    <property type="component" value="Unassembled WGS sequence"/>
</dbReference>
<dbReference type="AlphaFoldDB" id="A0A4C1XSG5"/>
<name>A0A4C1XSG5_EUMVA</name>
<evidence type="ECO:0000313" key="2">
    <source>
        <dbReference type="Proteomes" id="UP000299102"/>
    </source>
</evidence>